<dbReference type="InterPro" id="IPR036390">
    <property type="entry name" value="WH_DNA-bd_sf"/>
</dbReference>
<dbReference type="PANTHER" id="PTHR30363:SF28">
    <property type="entry name" value="TRANSCRIPTIONAL REGULATORY PROTEIN-RELATED"/>
    <property type="match status" value="1"/>
</dbReference>
<protein>
    <submittedName>
        <fullName evidence="3">HTH domain-containing protein</fullName>
    </submittedName>
</protein>
<dbReference type="EMBL" id="WRPA01000021">
    <property type="protein sequence ID" value="MXR70598.1"/>
    <property type="molecule type" value="Genomic_DNA"/>
</dbReference>
<name>A0A6L7I5H1_9GAMM</name>
<keyword evidence="1" id="KW-0805">Transcription regulation</keyword>
<proteinExistence type="predicted"/>
<dbReference type="SUPFAM" id="SSF46785">
    <property type="entry name" value="Winged helix' DNA-binding domain"/>
    <property type="match status" value="1"/>
</dbReference>
<accession>A0A6L7I5H1</accession>
<dbReference type="InterPro" id="IPR036388">
    <property type="entry name" value="WH-like_DNA-bd_sf"/>
</dbReference>
<keyword evidence="2" id="KW-0804">Transcription</keyword>
<dbReference type="Pfam" id="PF04703">
    <property type="entry name" value="FaeA"/>
    <property type="match status" value="1"/>
</dbReference>
<comment type="caution">
    <text evidence="3">The sequence shown here is derived from an EMBL/GenBank/DDBJ whole genome shotgun (WGS) entry which is preliminary data.</text>
</comment>
<organism evidence="3 4">
    <name type="scientific">Shewanella insulae</name>
    <dbReference type="NCBI Taxonomy" id="2681496"/>
    <lineage>
        <taxon>Bacteria</taxon>
        <taxon>Pseudomonadati</taxon>
        <taxon>Pseudomonadota</taxon>
        <taxon>Gammaproteobacteria</taxon>
        <taxon>Alteromonadales</taxon>
        <taxon>Shewanellaceae</taxon>
        <taxon>Shewanella</taxon>
    </lineage>
</organism>
<dbReference type="InterPro" id="IPR006793">
    <property type="entry name" value="FaeA"/>
</dbReference>
<evidence type="ECO:0000313" key="3">
    <source>
        <dbReference type="EMBL" id="MXR70598.1"/>
    </source>
</evidence>
<dbReference type="GO" id="GO:0006355">
    <property type="term" value="P:regulation of DNA-templated transcription"/>
    <property type="evidence" value="ECO:0007669"/>
    <property type="project" value="InterPro"/>
</dbReference>
<evidence type="ECO:0000256" key="1">
    <source>
        <dbReference type="ARBA" id="ARBA00023015"/>
    </source>
</evidence>
<dbReference type="InterPro" id="IPR050313">
    <property type="entry name" value="Carb_Metab_HTH_regulators"/>
</dbReference>
<dbReference type="PANTHER" id="PTHR30363">
    <property type="entry name" value="HTH-TYPE TRANSCRIPTIONAL REGULATOR SRLR-RELATED"/>
    <property type="match status" value="1"/>
</dbReference>
<keyword evidence="4" id="KW-1185">Reference proteome</keyword>
<sequence>MSKKTSEKIIEHIKIHGPSTAKVLAEQFALTTMGVRQHLQALEEEGILSIEDRKASRGRPTRYWGLTEKSYKLFPDRHDDLTSQLIDSVRVVFGDQGLDQLIEHREQASRRQYQETLAQALGLADKLEALARLRTEEGYVASVEVHDDAYWLLENHCPICAAASRCANFCRSELQLFQELFSGLASVSREEHIIEGARRCAYKLVPLTSQAPAKHDVC</sequence>
<evidence type="ECO:0000313" key="4">
    <source>
        <dbReference type="Proteomes" id="UP000474778"/>
    </source>
</evidence>
<dbReference type="Gene3D" id="1.10.10.10">
    <property type="entry name" value="Winged helix-like DNA-binding domain superfamily/Winged helix DNA-binding domain"/>
    <property type="match status" value="1"/>
</dbReference>
<dbReference type="Proteomes" id="UP000474778">
    <property type="component" value="Unassembled WGS sequence"/>
</dbReference>
<dbReference type="RefSeq" id="WP_160798618.1">
    <property type="nucleotide sequence ID" value="NZ_WRPA01000021.1"/>
</dbReference>
<evidence type="ECO:0000256" key="2">
    <source>
        <dbReference type="ARBA" id="ARBA00023163"/>
    </source>
</evidence>
<dbReference type="AlphaFoldDB" id="A0A6L7I5H1"/>
<reference evidence="3 4" key="1">
    <citation type="submission" date="2019-12" db="EMBL/GenBank/DDBJ databases">
        <title>Shewanella insulae sp. nov., isolated from a tidal flat.</title>
        <authorList>
            <person name="Yoon J.-H."/>
        </authorList>
    </citation>
    <scope>NUCLEOTIDE SEQUENCE [LARGE SCALE GENOMIC DNA]</scope>
    <source>
        <strain evidence="3 4">JBTF-M18</strain>
    </source>
</reference>
<gene>
    <name evidence="3" type="ORF">GNT65_18230</name>
</gene>